<dbReference type="EMBL" id="JACXYZ010000002">
    <property type="protein sequence ID" value="MBD3925661.1"/>
    <property type="molecule type" value="Genomic_DNA"/>
</dbReference>
<sequence length="203" mass="21537">MSADAIADLTSAVRDRIEAAVGANSVHIGPPVGADLTAGESVTLFLFHVEPNRELRNVDHYVDPPGGGPDDLLAVSEGLPLDLRYVISVFRRPTNAADPVELQVLGKLVQALAARPTYTDPVLPGQTVRLTPEPYPMEEMSRVWGLFPTTPYQSSIVYLASPVVITFATPTPAAPVTQRSLRGGVLTGTGSVFGDRSLPEVGP</sequence>
<dbReference type="RefSeq" id="WP_191195547.1">
    <property type="nucleotide sequence ID" value="NZ_JACXYZ010000002.1"/>
</dbReference>
<organism evidence="2 3">
    <name type="scientific">Nocardioides cavernae</name>
    <dbReference type="NCBI Taxonomy" id="1921566"/>
    <lineage>
        <taxon>Bacteria</taxon>
        <taxon>Bacillati</taxon>
        <taxon>Actinomycetota</taxon>
        <taxon>Actinomycetes</taxon>
        <taxon>Propionibacteriales</taxon>
        <taxon>Nocardioidaceae</taxon>
        <taxon>Nocardioides</taxon>
    </lineage>
</organism>
<keyword evidence="3" id="KW-1185">Reference proteome</keyword>
<dbReference type="InterPro" id="IPR025351">
    <property type="entry name" value="Pvc16_N"/>
</dbReference>
<accession>A0ABR8NC10</accession>
<dbReference type="Proteomes" id="UP000618818">
    <property type="component" value="Unassembled WGS sequence"/>
</dbReference>
<feature type="domain" description="Pvc16 N-terminal" evidence="1">
    <location>
        <begin position="10"/>
        <end position="178"/>
    </location>
</feature>
<evidence type="ECO:0000259" key="1">
    <source>
        <dbReference type="Pfam" id="PF14065"/>
    </source>
</evidence>
<name>A0ABR8NC10_9ACTN</name>
<comment type="caution">
    <text evidence="2">The sequence shown here is derived from an EMBL/GenBank/DDBJ whole genome shotgun (WGS) entry which is preliminary data.</text>
</comment>
<evidence type="ECO:0000313" key="3">
    <source>
        <dbReference type="Proteomes" id="UP000618818"/>
    </source>
</evidence>
<protein>
    <submittedName>
        <fullName evidence="2">DUF4255 domain-containing protein</fullName>
    </submittedName>
</protein>
<gene>
    <name evidence="2" type="ORF">IEZ26_13590</name>
</gene>
<proteinExistence type="predicted"/>
<evidence type="ECO:0000313" key="2">
    <source>
        <dbReference type="EMBL" id="MBD3925661.1"/>
    </source>
</evidence>
<dbReference type="Pfam" id="PF14065">
    <property type="entry name" value="Pvc16_N"/>
    <property type="match status" value="1"/>
</dbReference>
<reference evidence="2 3" key="1">
    <citation type="submission" date="2020-09" db="EMBL/GenBank/DDBJ databases">
        <title>novel species in genus Nocardioides.</title>
        <authorList>
            <person name="Zhang G."/>
        </authorList>
    </citation>
    <scope>NUCLEOTIDE SEQUENCE [LARGE SCALE GENOMIC DNA]</scope>
    <source>
        <strain evidence="2 3">KCTC 39551</strain>
    </source>
</reference>